<keyword evidence="2" id="KW-1133">Transmembrane helix</keyword>
<protein>
    <submittedName>
        <fullName evidence="4">Uncharacterized protein</fullName>
    </submittedName>
</protein>
<keyword evidence="2" id="KW-0812">Transmembrane</keyword>
<keyword evidence="2" id="KW-0472">Membrane</keyword>
<feature type="compositionally biased region" description="Basic and acidic residues" evidence="1">
    <location>
        <begin position="187"/>
        <end position="210"/>
    </location>
</feature>
<keyword evidence="3" id="KW-0732">Signal</keyword>
<gene>
    <name evidence="4" type="ORF">SARC_02467</name>
</gene>
<feature type="region of interest" description="Disordered" evidence="1">
    <location>
        <begin position="187"/>
        <end position="221"/>
    </location>
</feature>
<feature type="region of interest" description="Disordered" evidence="1">
    <location>
        <begin position="414"/>
        <end position="434"/>
    </location>
</feature>
<dbReference type="RefSeq" id="XP_014159248.1">
    <property type="nucleotide sequence ID" value="XM_014303773.1"/>
</dbReference>
<dbReference type="Proteomes" id="UP000054560">
    <property type="component" value="Unassembled WGS sequence"/>
</dbReference>
<organism evidence="4 5">
    <name type="scientific">Sphaeroforma arctica JP610</name>
    <dbReference type="NCBI Taxonomy" id="667725"/>
    <lineage>
        <taxon>Eukaryota</taxon>
        <taxon>Ichthyosporea</taxon>
        <taxon>Ichthyophonida</taxon>
        <taxon>Sphaeroforma</taxon>
    </lineage>
</organism>
<keyword evidence="5" id="KW-1185">Reference proteome</keyword>
<name>A0A0L0G8Z0_9EUKA</name>
<feature type="transmembrane region" description="Helical" evidence="2">
    <location>
        <begin position="384"/>
        <end position="404"/>
    </location>
</feature>
<evidence type="ECO:0000256" key="1">
    <source>
        <dbReference type="SAM" id="MobiDB-lite"/>
    </source>
</evidence>
<evidence type="ECO:0000313" key="5">
    <source>
        <dbReference type="Proteomes" id="UP000054560"/>
    </source>
</evidence>
<dbReference type="GeneID" id="25902971"/>
<evidence type="ECO:0000256" key="3">
    <source>
        <dbReference type="SAM" id="SignalP"/>
    </source>
</evidence>
<feature type="chain" id="PRO_5005539181" evidence="3">
    <location>
        <begin position="23"/>
        <end position="434"/>
    </location>
</feature>
<proteinExistence type="predicted"/>
<accession>A0A0L0G8Z0</accession>
<evidence type="ECO:0000313" key="4">
    <source>
        <dbReference type="EMBL" id="KNC85346.1"/>
    </source>
</evidence>
<dbReference type="EMBL" id="KQ241707">
    <property type="protein sequence ID" value="KNC85346.1"/>
    <property type="molecule type" value="Genomic_DNA"/>
</dbReference>
<dbReference type="AlphaFoldDB" id="A0A0L0G8Z0"/>
<feature type="signal peptide" evidence="3">
    <location>
        <begin position="1"/>
        <end position="22"/>
    </location>
</feature>
<sequence>MKNLTALVALALIMNPHSTVSGDSVQNDADIEQNLALIKHIEGDLAIVFNDLSESFEGDGGVNEERKQDRERIRQIAKVMAEDKFQDGRDIIIQSFPNGFAYGGKRGVTDRPSEINVVENKGVVDKDVGFDTSTSSDEKKGNKAIEEVVNSNEGVDRDAKFNSTAKLGENPSVTGGVNDRKFKFESVGDGDKAFDNKKTGEIQDSDKSEEFVNDEQVSGRANHNAQYADEAQGNDEEDTDQLNLANSEPELNVDRLKELVLEDPNVANEPNEHNEPVEKIERNEPNDPYARHHIFEDKTREEAEAAAFKVYTKGGVIYEMREESESDEYDELGGSFDVIGGRFTGDTDMDMKMNVNSVRQHLTVHGVDSGDDGDFQGDFFSESLAISSFILSIALMLSIAYTIISRSAQRRVCTSRPHMGNKDLESGGRRFSLK</sequence>
<evidence type="ECO:0000256" key="2">
    <source>
        <dbReference type="SAM" id="Phobius"/>
    </source>
</evidence>
<reference evidence="4 5" key="1">
    <citation type="submission" date="2011-02" db="EMBL/GenBank/DDBJ databases">
        <title>The Genome Sequence of Sphaeroforma arctica JP610.</title>
        <authorList>
            <consortium name="The Broad Institute Genome Sequencing Platform"/>
            <person name="Russ C."/>
            <person name="Cuomo C."/>
            <person name="Young S.K."/>
            <person name="Zeng Q."/>
            <person name="Gargeya S."/>
            <person name="Alvarado L."/>
            <person name="Berlin A."/>
            <person name="Chapman S.B."/>
            <person name="Chen Z."/>
            <person name="Freedman E."/>
            <person name="Gellesch M."/>
            <person name="Goldberg J."/>
            <person name="Griggs A."/>
            <person name="Gujja S."/>
            <person name="Heilman E."/>
            <person name="Heiman D."/>
            <person name="Howarth C."/>
            <person name="Mehta T."/>
            <person name="Neiman D."/>
            <person name="Pearson M."/>
            <person name="Roberts A."/>
            <person name="Saif S."/>
            <person name="Shea T."/>
            <person name="Shenoy N."/>
            <person name="Sisk P."/>
            <person name="Stolte C."/>
            <person name="Sykes S."/>
            <person name="White J."/>
            <person name="Yandava C."/>
            <person name="Burger G."/>
            <person name="Gray M.W."/>
            <person name="Holland P.W.H."/>
            <person name="King N."/>
            <person name="Lang F.B.F."/>
            <person name="Roger A.J."/>
            <person name="Ruiz-Trillo I."/>
            <person name="Haas B."/>
            <person name="Nusbaum C."/>
            <person name="Birren B."/>
        </authorList>
    </citation>
    <scope>NUCLEOTIDE SEQUENCE [LARGE SCALE GENOMIC DNA]</scope>
    <source>
        <strain evidence="4 5">JP610</strain>
    </source>
</reference>